<sequence>MSLPVTKLNTVLITPSEPTPSGHDLPLSFVDRLVFINSYIETLHVFGEGKEPAKVIREALAKALVPYYPVAGRIIAGSDGGERRVACTGEGVWFVEASAGCTLQDVGYFASYPLMVADEQLLPSPPPGISKDGLPFMIQVTEFKCGGFTIGLRWSHVMFDGIGVGQFEMAIAEIARSGLKQPSLTPLWCREAILSPPNPQLGTQSVAPGIPYTAFEFEFCTVDISLDSINKSQEQFTKETGEICSTFDVITANLWRSRTRAIDMPSNTSVYVNIPANVRQALQDKGTLQEGSGYYGNCTYGIVIEAPSGKIATCSFSEIVMLIKEAKGRLTTKFSRWLEGDPHEFPLQVTPNYESIYLTDWRLLGSSKADYGWGTPKHIVPCRIDSPVNVCVFLNSPALVRGVRVVTHFVVKEHLEAFRGEINKMA</sequence>
<dbReference type="PANTHER" id="PTHR31147">
    <property type="entry name" value="ACYL TRANSFERASE 4"/>
    <property type="match status" value="1"/>
</dbReference>
<dbReference type="InterPro" id="IPR023213">
    <property type="entry name" value="CAT-like_dom_sf"/>
</dbReference>
<evidence type="ECO:0000256" key="1">
    <source>
        <dbReference type="ARBA" id="ARBA00009861"/>
    </source>
</evidence>
<dbReference type="GO" id="GO:0016746">
    <property type="term" value="F:acyltransferase activity"/>
    <property type="evidence" value="ECO:0007669"/>
    <property type="project" value="UniProtKB-KW"/>
</dbReference>
<comment type="caution">
    <text evidence="4">The sequence shown here is derived from an EMBL/GenBank/DDBJ whole genome shotgun (WGS) entry which is preliminary data.</text>
</comment>
<dbReference type="Gene3D" id="3.30.559.10">
    <property type="entry name" value="Chloramphenicol acetyltransferase-like domain"/>
    <property type="match status" value="2"/>
</dbReference>
<proteinExistence type="inferred from homology"/>
<evidence type="ECO:0000256" key="3">
    <source>
        <dbReference type="ARBA" id="ARBA00023315"/>
    </source>
</evidence>
<dbReference type="Proteomes" id="UP001140949">
    <property type="component" value="Unassembled WGS sequence"/>
</dbReference>
<keyword evidence="3" id="KW-0012">Acyltransferase</keyword>
<dbReference type="AlphaFoldDB" id="A0AAX6GWB4"/>
<dbReference type="Pfam" id="PF02458">
    <property type="entry name" value="Transferase"/>
    <property type="match status" value="1"/>
</dbReference>
<comment type="similarity">
    <text evidence="1">Belongs to the plant acyltransferase family.</text>
</comment>
<organism evidence="4 5">
    <name type="scientific">Iris pallida</name>
    <name type="common">Sweet iris</name>
    <dbReference type="NCBI Taxonomy" id="29817"/>
    <lineage>
        <taxon>Eukaryota</taxon>
        <taxon>Viridiplantae</taxon>
        <taxon>Streptophyta</taxon>
        <taxon>Embryophyta</taxon>
        <taxon>Tracheophyta</taxon>
        <taxon>Spermatophyta</taxon>
        <taxon>Magnoliopsida</taxon>
        <taxon>Liliopsida</taxon>
        <taxon>Asparagales</taxon>
        <taxon>Iridaceae</taxon>
        <taxon>Iridoideae</taxon>
        <taxon>Irideae</taxon>
        <taxon>Iris</taxon>
    </lineage>
</organism>
<accession>A0AAX6GWB4</accession>
<keyword evidence="2" id="KW-0808">Transferase</keyword>
<dbReference type="EMBL" id="JANAVB010015599">
    <property type="protein sequence ID" value="KAJ6833036.1"/>
    <property type="molecule type" value="Genomic_DNA"/>
</dbReference>
<reference evidence="4" key="2">
    <citation type="submission" date="2023-04" db="EMBL/GenBank/DDBJ databases">
        <authorList>
            <person name="Bruccoleri R.E."/>
            <person name="Oakeley E.J."/>
            <person name="Faust A.-M."/>
            <person name="Dessus-Babus S."/>
            <person name="Altorfer M."/>
            <person name="Burckhardt D."/>
            <person name="Oertli M."/>
            <person name="Naumann U."/>
            <person name="Petersen F."/>
            <person name="Wong J."/>
        </authorList>
    </citation>
    <scope>NUCLEOTIDE SEQUENCE</scope>
    <source>
        <strain evidence="4">GSM-AAB239-AS_SAM_17_03QT</strain>
        <tissue evidence="4">Leaf</tissue>
    </source>
</reference>
<evidence type="ECO:0000313" key="5">
    <source>
        <dbReference type="Proteomes" id="UP001140949"/>
    </source>
</evidence>
<reference evidence="4" key="1">
    <citation type="journal article" date="2023" name="GigaByte">
        <title>Genome assembly of the bearded iris, Iris pallida Lam.</title>
        <authorList>
            <person name="Bruccoleri R.E."/>
            <person name="Oakeley E.J."/>
            <person name="Faust A.M.E."/>
            <person name="Altorfer M."/>
            <person name="Dessus-Babus S."/>
            <person name="Burckhardt D."/>
            <person name="Oertli M."/>
            <person name="Naumann U."/>
            <person name="Petersen F."/>
            <person name="Wong J."/>
        </authorList>
    </citation>
    <scope>NUCLEOTIDE SEQUENCE</scope>
    <source>
        <strain evidence="4">GSM-AAB239-AS_SAM_17_03QT</strain>
    </source>
</reference>
<dbReference type="InterPro" id="IPR050898">
    <property type="entry name" value="Plant_acyltransferase"/>
</dbReference>
<dbReference type="PANTHER" id="PTHR31147:SF1">
    <property type="entry name" value="ACYL TRANSFERASE 4"/>
    <property type="match status" value="1"/>
</dbReference>
<evidence type="ECO:0000256" key="2">
    <source>
        <dbReference type="ARBA" id="ARBA00022679"/>
    </source>
</evidence>
<gene>
    <name evidence="4" type="ORF">M6B38_342910</name>
</gene>
<evidence type="ECO:0000313" key="4">
    <source>
        <dbReference type="EMBL" id="KAJ6833036.1"/>
    </source>
</evidence>
<name>A0AAX6GWB4_IRIPA</name>
<protein>
    <submittedName>
        <fullName evidence="4">3'-N-debenzoyl-2'-deoxytaxol N-benzoyltransferase</fullName>
    </submittedName>
</protein>
<keyword evidence="5" id="KW-1185">Reference proteome</keyword>